<organism evidence="2 3">
    <name type="scientific">Deinococcus budaensis</name>
    <dbReference type="NCBI Taxonomy" id="1665626"/>
    <lineage>
        <taxon>Bacteria</taxon>
        <taxon>Thermotogati</taxon>
        <taxon>Deinococcota</taxon>
        <taxon>Deinococci</taxon>
        <taxon>Deinococcales</taxon>
        <taxon>Deinococcaceae</taxon>
        <taxon>Deinococcus</taxon>
    </lineage>
</organism>
<protein>
    <recommendedName>
        <fullName evidence="4">Replication protein</fullName>
    </recommendedName>
</protein>
<dbReference type="AlphaFoldDB" id="A0A7W8LQ46"/>
<comment type="caution">
    <text evidence="2">The sequence shown here is derived from an EMBL/GenBank/DDBJ whole genome shotgun (WGS) entry which is preliminary data.</text>
</comment>
<feature type="region of interest" description="Disordered" evidence="1">
    <location>
        <begin position="113"/>
        <end position="230"/>
    </location>
</feature>
<dbReference type="EMBL" id="JACHFN010000006">
    <property type="protein sequence ID" value="MBB5234441.1"/>
    <property type="molecule type" value="Genomic_DNA"/>
</dbReference>
<reference evidence="2 3" key="1">
    <citation type="submission" date="2020-08" db="EMBL/GenBank/DDBJ databases">
        <title>Genomic Encyclopedia of Type Strains, Phase IV (KMG-IV): sequencing the most valuable type-strain genomes for metagenomic binning, comparative biology and taxonomic classification.</title>
        <authorList>
            <person name="Goeker M."/>
        </authorList>
    </citation>
    <scope>NUCLEOTIDE SEQUENCE [LARGE SCALE GENOMIC DNA]</scope>
    <source>
        <strain evidence="2 3">DSM 101791</strain>
    </source>
</reference>
<keyword evidence="3" id="KW-1185">Reference proteome</keyword>
<dbReference type="Proteomes" id="UP000525389">
    <property type="component" value="Unassembled WGS sequence"/>
</dbReference>
<evidence type="ECO:0008006" key="4">
    <source>
        <dbReference type="Google" id="ProtNLM"/>
    </source>
</evidence>
<feature type="compositionally biased region" description="Low complexity" evidence="1">
    <location>
        <begin position="157"/>
        <end position="171"/>
    </location>
</feature>
<evidence type="ECO:0000313" key="2">
    <source>
        <dbReference type="EMBL" id="MBB5234441.1"/>
    </source>
</evidence>
<feature type="compositionally biased region" description="Polar residues" evidence="1">
    <location>
        <begin position="173"/>
        <end position="182"/>
    </location>
</feature>
<name>A0A7W8LQ46_9DEIO</name>
<sequence>MSSKNAGVRLVARFLGVQNTIPVPVPFVHLLGDYTAAAFLSQCLYWGERSGDQEGWFYKTHADWYEELLLTPDQIRRCTRTCEPYLETARRGVLGKTHYRVREHELGEALQMLGNPTSRSGETQHLDVGKPKVQTSGKSTSRRTGNPTSPNKEAKTTAETTAEEGAQRAAAPSTGQVQNDPSGTGGADRAEAPDGARGSHATAVSGTQSTGGHEPSNATSTEEVPARPGEVALRSAMGEKFYGELLAEDPDRAAWGDLTTERVGELRRAAKAEAKEKNLDAWRTPFIRLLDHEIVRAPESPSTPTKASVSDLVRARLQGAKP</sequence>
<feature type="compositionally biased region" description="Polar residues" evidence="1">
    <location>
        <begin position="133"/>
        <end position="151"/>
    </location>
</feature>
<proteinExistence type="predicted"/>
<evidence type="ECO:0000313" key="3">
    <source>
        <dbReference type="Proteomes" id="UP000525389"/>
    </source>
</evidence>
<feature type="compositionally biased region" description="Polar residues" evidence="1">
    <location>
        <begin position="202"/>
        <end position="222"/>
    </location>
</feature>
<evidence type="ECO:0000256" key="1">
    <source>
        <dbReference type="SAM" id="MobiDB-lite"/>
    </source>
</evidence>
<dbReference type="RefSeq" id="WP_184028260.1">
    <property type="nucleotide sequence ID" value="NZ_JACHFN010000006.1"/>
</dbReference>
<accession>A0A7W8LQ46</accession>
<gene>
    <name evidence="2" type="ORF">HNQ09_001879</name>
</gene>